<keyword evidence="2" id="KW-0677">Repeat</keyword>
<dbReference type="InterPro" id="IPR044653">
    <property type="entry name" value="AZF1/2/3-like"/>
</dbReference>
<evidence type="ECO:0000256" key="6">
    <source>
        <dbReference type="ARBA" id="ARBA00023163"/>
    </source>
</evidence>
<dbReference type="SMART" id="SM00355">
    <property type="entry name" value="ZnF_C2H2"/>
    <property type="match status" value="3"/>
</dbReference>
<accession>A0ABR0W8X8</accession>
<evidence type="ECO:0000256" key="4">
    <source>
        <dbReference type="ARBA" id="ARBA00022833"/>
    </source>
</evidence>
<keyword evidence="5" id="KW-0805">Transcription regulation</keyword>
<evidence type="ECO:0000256" key="3">
    <source>
        <dbReference type="ARBA" id="ARBA00022771"/>
    </source>
</evidence>
<evidence type="ECO:0000256" key="8">
    <source>
        <dbReference type="SAM" id="MobiDB-lite"/>
    </source>
</evidence>
<dbReference type="Proteomes" id="UP001318860">
    <property type="component" value="Unassembled WGS sequence"/>
</dbReference>
<dbReference type="PROSITE" id="PS00028">
    <property type="entry name" value="ZINC_FINGER_C2H2_1"/>
    <property type="match status" value="2"/>
</dbReference>
<keyword evidence="4" id="KW-0862">Zinc</keyword>
<evidence type="ECO:0000313" key="10">
    <source>
        <dbReference type="EMBL" id="KAK6144113.1"/>
    </source>
</evidence>
<keyword evidence="3 7" id="KW-0863">Zinc-finger</keyword>
<keyword evidence="6" id="KW-0804">Transcription</keyword>
<sequence>MEIHVSNSELKCPVCAHKFVSIKSLYGHMRNHPDRNWRGMKPPIPGMKNNDFSSLPVSGLETNYSGLECDGETHPGPDLILPGWSKTSRRTRPGKGPASDRALPASEKALIINPASNEGPKSSKKEMDLIVNDNIACKNPARARKPHVCDICDKSFKSYQALGGHKSHHNNKAHDITSTRKENEISTLFVDSYAERPEGRIVHKCPFCDKMFAKGQALGGHKRHCRRLVNGTMCSGRMQETRNQPRGIGFDLNELPPECISEHVSDL</sequence>
<keyword evidence="11" id="KW-1185">Reference proteome</keyword>
<dbReference type="PROSITE" id="PS50157">
    <property type="entry name" value="ZINC_FINGER_C2H2_2"/>
    <property type="match status" value="2"/>
</dbReference>
<dbReference type="InterPro" id="IPR036236">
    <property type="entry name" value="Znf_C2H2_sf"/>
</dbReference>
<evidence type="ECO:0000259" key="9">
    <source>
        <dbReference type="PROSITE" id="PS50157"/>
    </source>
</evidence>
<dbReference type="PANTHER" id="PTHR45988:SF1">
    <property type="entry name" value="ZINC FINGER PROTEIN AZF2"/>
    <property type="match status" value="1"/>
</dbReference>
<evidence type="ECO:0000313" key="11">
    <source>
        <dbReference type="Proteomes" id="UP001318860"/>
    </source>
</evidence>
<evidence type="ECO:0000256" key="2">
    <source>
        <dbReference type="ARBA" id="ARBA00022737"/>
    </source>
</evidence>
<dbReference type="Pfam" id="PF13912">
    <property type="entry name" value="zf-C2H2_6"/>
    <property type="match status" value="3"/>
</dbReference>
<proteinExistence type="predicted"/>
<reference evidence="10 11" key="1">
    <citation type="journal article" date="2021" name="Comput. Struct. Biotechnol. J.">
        <title>De novo genome assembly of the potent medicinal plant Rehmannia glutinosa using nanopore technology.</title>
        <authorList>
            <person name="Ma L."/>
            <person name="Dong C."/>
            <person name="Song C."/>
            <person name="Wang X."/>
            <person name="Zheng X."/>
            <person name="Niu Y."/>
            <person name="Chen S."/>
            <person name="Feng W."/>
        </authorList>
    </citation>
    <scope>NUCLEOTIDE SEQUENCE [LARGE SCALE GENOMIC DNA]</scope>
    <source>
        <strain evidence="10">DH-2019</strain>
    </source>
</reference>
<dbReference type="PANTHER" id="PTHR45988">
    <property type="entry name" value="C2H2 TYPE ZINC FINGER TRANSCRIPTION FACTOR FAMILY-RELATED"/>
    <property type="match status" value="1"/>
</dbReference>
<comment type="caution">
    <text evidence="10">The sequence shown here is derived from an EMBL/GenBank/DDBJ whole genome shotgun (WGS) entry which is preliminary data.</text>
</comment>
<dbReference type="InterPro" id="IPR013087">
    <property type="entry name" value="Znf_C2H2_type"/>
</dbReference>
<evidence type="ECO:0000256" key="1">
    <source>
        <dbReference type="ARBA" id="ARBA00022723"/>
    </source>
</evidence>
<name>A0ABR0W8X8_REHGL</name>
<evidence type="ECO:0000256" key="5">
    <source>
        <dbReference type="ARBA" id="ARBA00023015"/>
    </source>
</evidence>
<feature type="domain" description="C2H2-type" evidence="9">
    <location>
        <begin position="147"/>
        <end position="174"/>
    </location>
</feature>
<feature type="domain" description="C2H2-type" evidence="9">
    <location>
        <begin position="10"/>
        <end position="37"/>
    </location>
</feature>
<dbReference type="SUPFAM" id="SSF57667">
    <property type="entry name" value="beta-beta-alpha zinc fingers"/>
    <property type="match status" value="1"/>
</dbReference>
<evidence type="ECO:0000256" key="7">
    <source>
        <dbReference type="PROSITE-ProRule" id="PRU00042"/>
    </source>
</evidence>
<protein>
    <recommendedName>
        <fullName evidence="9">C2H2-type domain-containing protein</fullName>
    </recommendedName>
</protein>
<organism evidence="10 11">
    <name type="scientific">Rehmannia glutinosa</name>
    <name type="common">Chinese foxglove</name>
    <dbReference type="NCBI Taxonomy" id="99300"/>
    <lineage>
        <taxon>Eukaryota</taxon>
        <taxon>Viridiplantae</taxon>
        <taxon>Streptophyta</taxon>
        <taxon>Embryophyta</taxon>
        <taxon>Tracheophyta</taxon>
        <taxon>Spermatophyta</taxon>
        <taxon>Magnoliopsida</taxon>
        <taxon>eudicotyledons</taxon>
        <taxon>Gunneridae</taxon>
        <taxon>Pentapetalae</taxon>
        <taxon>asterids</taxon>
        <taxon>lamiids</taxon>
        <taxon>Lamiales</taxon>
        <taxon>Orobanchaceae</taxon>
        <taxon>Rehmannieae</taxon>
        <taxon>Rehmannia</taxon>
    </lineage>
</organism>
<dbReference type="Gene3D" id="3.30.160.60">
    <property type="entry name" value="Classic Zinc Finger"/>
    <property type="match status" value="1"/>
</dbReference>
<dbReference type="EMBL" id="JABTTQ020000012">
    <property type="protein sequence ID" value="KAK6144113.1"/>
    <property type="molecule type" value="Genomic_DNA"/>
</dbReference>
<gene>
    <name evidence="10" type="ORF">DH2020_020933</name>
</gene>
<feature type="region of interest" description="Disordered" evidence="8">
    <location>
        <begin position="71"/>
        <end position="102"/>
    </location>
</feature>
<keyword evidence="1" id="KW-0479">Metal-binding</keyword>